<keyword evidence="2" id="KW-0732">Signal</keyword>
<accession>A0A6G1PAQ3</accession>
<dbReference type="EMBL" id="CM015714">
    <property type="protein sequence ID" value="KAF3687289.1"/>
    <property type="molecule type" value="Genomic_DNA"/>
</dbReference>
<keyword evidence="5" id="KW-1185">Reference proteome</keyword>
<dbReference type="InterPro" id="IPR042235">
    <property type="entry name" value="ZP-C_dom"/>
</dbReference>
<dbReference type="PANTHER" id="PTHR11576">
    <property type="entry name" value="ZONA PELLUCIDA SPERM-BINDING PROTEIN 3"/>
    <property type="match status" value="1"/>
</dbReference>
<organism evidence="4 5">
    <name type="scientific">Channa argus</name>
    <name type="common">Northern snakehead</name>
    <name type="synonym">Ophicephalus argus</name>
    <dbReference type="NCBI Taxonomy" id="215402"/>
    <lineage>
        <taxon>Eukaryota</taxon>
        <taxon>Metazoa</taxon>
        <taxon>Chordata</taxon>
        <taxon>Craniata</taxon>
        <taxon>Vertebrata</taxon>
        <taxon>Euteleostomi</taxon>
        <taxon>Actinopterygii</taxon>
        <taxon>Neopterygii</taxon>
        <taxon>Teleostei</taxon>
        <taxon>Neoteleostei</taxon>
        <taxon>Acanthomorphata</taxon>
        <taxon>Anabantaria</taxon>
        <taxon>Anabantiformes</taxon>
        <taxon>Channoidei</taxon>
        <taxon>Channidae</taxon>
        <taxon>Channa</taxon>
    </lineage>
</organism>
<protein>
    <submittedName>
        <fullName evidence="4">Zona pellucida sperm-binding protein 3</fullName>
    </submittedName>
</protein>
<dbReference type="SMART" id="SM00241">
    <property type="entry name" value="ZP"/>
    <property type="match status" value="1"/>
</dbReference>
<name>A0A6G1PAQ3_CHAAH</name>
<dbReference type="Gene3D" id="2.60.40.4100">
    <property type="entry name" value="Zona pellucida, ZP-C domain"/>
    <property type="match status" value="1"/>
</dbReference>
<feature type="chain" id="PRO_5026328858" evidence="2">
    <location>
        <begin position="19"/>
        <end position="468"/>
    </location>
</feature>
<feature type="domain" description="ZP" evidence="3">
    <location>
        <begin position="132"/>
        <end position="386"/>
    </location>
</feature>
<dbReference type="FunFam" id="2.60.40.4100:FF:000002">
    <property type="entry name" value="Zona pellucida sperm-binding protein 3"/>
    <property type="match status" value="1"/>
</dbReference>
<keyword evidence="1" id="KW-1015">Disulfide bond</keyword>
<sequence>MGLICVGLLSLLVCFAYSYEFRSGAGNGLFVQHPELEWKRMGRQMTRQNMPVPTLKSSFLRSASGSGSTPAEAKILPEYLIVSSSNDPKRDFKPQMGNKPLPDSAVNMLLGSPSNSLPNVTQEDPKKTVEILCHVDRMYVRIKREVFKTRDAYKYLKLGTCPVNQGTSIHYYLLYLLTMDCGFKQESKPDYLYISNVLRYEPTTPVLREMPFSIPLRCAFPRYFYSYQVGFYPILQGQRVFKALGQQRSFTLTPQDAKGNEIPVGQGFTMGEPMYFEAKPPDNSASGSQRTYINYCFMTTSPDPTSSPKYTVIDNQGCMIDSNVTDQSKFLTSASKTVQKFTVGAFMFKDAVSTSSQKLYMHCEIATGALTATPSSKACNYDPSLKMWRELYGGDSVCACCESTCPLAQPRSSKAMISSHSWNVRMSEEDDYEGVVPRMQTYDTNPFNLEDPYATEHRDFLNYWEKHD</sequence>
<evidence type="ECO:0000313" key="5">
    <source>
        <dbReference type="Proteomes" id="UP000503349"/>
    </source>
</evidence>
<gene>
    <name evidence="4" type="ORF">EXN66_Car002961</name>
</gene>
<dbReference type="InterPro" id="IPR055355">
    <property type="entry name" value="ZP-C"/>
</dbReference>
<proteinExistence type="predicted"/>
<dbReference type="GO" id="GO:0035803">
    <property type="term" value="P:egg coat formation"/>
    <property type="evidence" value="ECO:0007669"/>
    <property type="project" value="TreeGrafter"/>
</dbReference>
<dbReference type="PROSITE" id="PS51034">
    <property type="entry name" value="ZP_2"/>
    <property type="match status" value="1"/>
</dbReference>
<evidence type="ECO:0000259" key="3">
    <source>
        <dbReference type="PROSITE" id="PS51034"/>
    </source>
</evidence>
<dbReference type="GO" id="GO:0032190">
    <property type="term" value="F:acrosin binding"/>
    <property type="evidence" value="ECO:0007669"/>
    <property type="project" value="TreeGrafter"/>
</dbReference>
<dbReference type="AlphaFoldDB" id="A0A6G1PAQ3"/>
<evidence type="ECO:0000256" key="1">
    <source>
        <dbReference type="ARBA" id="ARBA00023157"/>
    </source>
</evidence>
<evidence type="ECO:0000256" key="2">
    <source>
        <dbReference type="SAM" id="SignalP"/>
    </source>
</evidence>
<feature type="signal peptide" evidence="2">
    <location>
        <begin position="1"/>
        <end position="18"/>
    </location>
</feature>
<dbReference type="GO" id="GO:2000344">
    <property type="term" value="P:positive regulation of acrosome reaction"/>
    <property type="evidence" value="ECO:0007669"/>
    <property type="project" value="TreeGrafter"/>
</dbReference>
<dbReference type="InterPro" id="IPR001507">
    <property type="entry name" value="ZP_dom"/>
</dbReference>
<reference evidence="4 5" key="1">
    <citation type="submission" date="2019-02" db="EMBL/GenBank/DDBJ databases">
        <title>Opniocepnalus argus genome.</title>
        <authorList>
            <person name="Zhou C."/>
            <person name="Xiao S."/>
        </authorList>
    </citation>
    <scope>NUCLEOTIDE SEQUENCE [LARGE SCALE GENOMIC DNA]</scope>
    <source>
        <strain evidence="4">OARG1902GOOAL</strain>
        <tissue evidence="4">Muscle</tissue>
    </source>
</reference>
<reference evidence="5" key="2">
    <citation type="submission" date="2019-02" db="EMBL/GenBank/DDBJ databases">
        <title>Opniocepnalus argus Var Kimnra genome.</title>
        <authorList>
            <person name="Zhou C."/>
            <person name="Xiao S."/>
        </authorList>
    </citation>
    <scope>NUCLEOTIDE SEQUENCE [LARGE SCALE GENOMIC DNA]</scope>
</reference>
<dbReference type="GO" id="GO:0031012">
    <property type="term" value="C:extracellular matrix"/>
    <property type="evidence" value="ECO:0007669"/>
    <property type="project" value="TreeGrafter"/>
</dbReference>
<dbReference type="PANTHER" id="PTHR11576:SF26">
    <property type="entry name" value="ZONA PELLUCIDA GLYCOPROTEIN 3D TANDEM DUPLICATE 2"/>
    <property type="match status" value="1"/>
</dbReference>
<evidence type="ECO:0000313" key="4">
    <source>
        <dbReference type="EMBL" id="KAF3687289.1"/>
    </source>
</evidence>
<dbReference type="Pfam" id="PF00100">
    <property type="entry name" value="Zona_pellucida"/>
    <property type="match status" value="1"/>
</dbReference>
<dbReference type="Gene3D" id="2.60.40.3210">
    <property type="entry name" value="Zona pellucida, ZP-N domain"/>
    <property type="match status" value="1"/>
</dbReference>
<dbReference type="GO" id="GO:0007339">
    <property type="term" value="P:binding of sperm to zona pellucida"/>
    <property type="evidence" value="ECO:0007669"/>
    <property type="project" value="TreeGrafter"/>
</dbReference>
<dbReference type="Proteomes" id="UP000503349">
    <property type="component" value="Chromosome 3"/>
</dbReference>